<comment type="caution">
    <text evidence="2">The sequence shown here is derived from an EMBL/GenBank/DDBJ whole genome shotgun (WGS) entry which is preliminary data.</text>
</comment>
<keyword evidence="3" id="KW-1185">Reference proteome</keyword>
<dbReference type="Proteomes" id="UP000821837">
    <property type="component" value="Unassembled WGS sequence"/>
</dbReference>
<evidence type="ECO:0000259" key="1">
    <source>
        <dbReference type="Pfam" id="PF21599"/>
    </source>
</evidence>
<protein>
    <recommendedName>
        <fullName evidence="1">ZSWIM3 N-terminal domain-containing protein</fullName>
    </recommendedName>
</protein>
<dbReference type="InterPro" id="IPR048325">
    <property type="entry name" value="ZSWIM3_N"/>
</dbReference>
<organism evidence="2 3">
    <name type="scientific">Rhipicephalus sanguineus</name>
    <name type="common">Brown dog tick</name>
    <name type="synonym">Ixodes sanguineus</name>
    <dbReference type="NCBI Taxonomy" id="34632"/>
    <lineage>
        <taxon>Eukaryota</taxon>
        <taxon>Metazoa</taxon>
        <taxon>Ecdysozoa</taxon>
        <taxon>Arthropoda</taxon>
        <taxon>Chelicerata</taxon>
        <taxon>Arachnida</taxon>
        <taxon>Acari</taxon>
        <taxon>Parasitiformes</taxon>
        <taxon>Ixodida</taxon>
        <taxon>Ixodoidea</taxon>
        <taxon>Ixodidae</taxon>
        <taxon>Rhipicephalinae</taxon>
        <taxon>Rhipicephalus</taxon>
        <taxon>Rhipicephalus</taxon>
    </lineage>
</organism>
<feature type="domain" description="ZSWIM3 N-terminal" evidence="1">
    <location>
        <begin position="88"/>
        <end position="155"/>
    </location>
</feature>
<gene>
    <name evidence="2" type="ORF">HPB52_010789</name>
</gene>
<dbReference type="EMBL" id="JABSTV010001248">
    <property type="protein sequence ID" value="KAH7968708.1"/>
    <property type="molecule type" value="Genomic_DNA"/>
</dbReference>
<sequence>MSLLSSTDPFEPYEKATVVSPATGIDCAQRDGFEDFIQTGQPPDVHMVVSPLIVCDGVTTSSNDDDCVEDGSDPRENPSLTTSNISFRVGDRFASFVELEKAVAAYSSCNSVQLWKRDARTIDAARKRVGNIASKMGEHLKYQSLKYCCIHGGKKFTSTATGRSSS</sequence>
<name>A0A9D4Q718_RHISA</name>
<dbReference type="VEuPathDB" id="VectorBase:RSAN_048602"/>
<evidence type="ECO:0000313" key="3">
    <source>
        <dbReference type="Proteomes" id="UP000821837"/>
    </source>
</evidence>
<dbReference type="AlphaFoldDB" id="A0A9D4Q718"/>
<reference evidence="2" key="1">
    <citation type="journal article" date="2020" name="Cell">
        <title>Large-Scale Comparative Analyses of Tick Genomes Elucidate Their Genetic Diversity and Vector Capacities.</title>
        <authorList>
            <consortium name="Tick Genome and Microbiome Consortium (TIGMIC)"/>
            <person name="Jia N."/>
            <person name="Wang J."/>
            <person name="Shi W."/>
            <person name="Du L."/>
            <person name="Sun Y."/>
            <person name="Zhan W."/>
            <person name="Jiang J.F."/>
            <person name="Wang Q."/>
            <person name="Zhang B."/>
            <person name="Ji P."/>
            <person name="Bell-Sakyi L."/>
            <person name="Cui X.M."/>
            <person name="Yuan T.T."/>
            <person name="Jiang B.G."/>
            <person name="Yang W.F."/>
            <person name="Lam T.T."/>
            <person name="Chang Q.C."/>
            <person name="Ding S.J."/>
            <person name="Wang X.J."/>
            <person name="Zhu J.G."/>
            <person name="Ruan X.D."/>
            <person name="Zhao L."/>
            <person name="Wei J.T."/>
            <person name="Ye R.Z."/>
            <person name="Que T.C."/>
            <person name="Du C.H."/>
            <person name="Zhou Y.H."/>
            <person name="Cheng J.X."/>
            <person name="Dai P.F."/>
            <person name="Guo W.B."/>
            <person name="Han X.H."/>
            <person name="Huang E.J."/>
            <person name="Li L.F."/>
            <person name="Wei W."/>
            <person name="Gao Y.C."/>
            <person name="Liu J.Z."/>
            <person name="Shao H.Z."/>
            <person name="Wang X."/>
            <person name="Wang C.C."/>
            <person name="Yang T.C."/>
            <person name="Huo Q.B."/>
            <person name="Li W."/>
            <person name="Chen H.Y."/>
            <person name="Chen S.E."/>
            <person name="Zhou L.G."/>
            <person name="Ni X.B."/>
            <person name="Tian J.H."/>
            <person name="Sheng Y."/>
            <person name="Liu T."/>
            <person name="Pan Y.S."/>
            <person name="Xia L.Y."/>
            <person name="Li J."/>
            <person name="Zhao F."/>
            <person name="Cao W.C."/>
        </authorList>
    </citation>
    <scope>NUCLEOTIDE SEQUENCE</scope>
    <source>
        <strain evidence="2">Rsan-2018</strain>
    </source>
</reference>
<accession>A0A9D4Q718</accession>
<evidence type="ECO:0000313" key="2">
    <source>
        <dbReference type="EMBL" id="KAH7968708.1"/>
    </source>
</evidence>
<reference evidence="2" key="2">
    <citation type="submission" date="2021-09" db="EMBL/GenBank/DDBJ databases">
        <authorList>
            <person name="Jia N."/>
            <person name="Wang J."/>
            <person name="Shi W."/>
            <person name="Du L."/>
            <person name="Sun Y."/>
            <person name="Zhan W."/>
            <person name="Jiang J."/>
            <person name="Wang Q."/>
            <person name="Zhang B."/>
            <person name="Ji P."/>
            <person name="Sakyi L.B."/>
            <person name="Cui X."/>
            <person name="Yuan T."/>
            <person name="Jiang B."/>
            <person name="Yang W."/>
            <person name="Lam T.T.-Y."/>
            <person name="Chang Q."/>
            <person name="Ding S."/>
            <person name="Wang X."/>
            <person name="Zhu J."/>
            <person name="Ruan X."/>
            <person name="Zhao L."/>
            <person name="Wei J."/>
            <person name="Que T."/>
            <person name="Du C."/>
            <person name="Cheng J."/>
            <person name="Dai P."/>
            <person name="Han X."/>
            <person name="Huang E."/>
            <person name="Gao Y."/>
            <person name="Liu J."/>
            <person name="Shao H."/>
            <person name="Ye R."/>
            <person name="Li L."/>
            <person name="Wei W."/>
            <person name="Wang X."/>
            <person name="Wang C."/>
            <person name="Huo Q."/>
            <person name="Li W."/>
            <person name="Guo W."/>
            <person name="Chen H."/>
            <person name="Chen S."/>
            <person name="Zhou L."/>
            <person name="Zhou L."/>
            <person name="Ni X."/>
            <person name="Tian J."/>
            <person name="Zhou Y."/>
            <person name="Sheng Y."/>
            <person name="Liu T."/>
            <person name="Pan Y."/>
            <person name="Xia L."/>
            <person name="Li J."/>
            <person name="Zhao F."/>
            <person name="Cao W."/>
        </authorList>
    </citation>
    <scope>NUCLEOTIDE SEQUENCE</scope>
    <source>
        <strain evidence="2">Rsan-2018</strain>
        <tissue evidence="2">Larvae</tissue>
    </source>
</reference>
<dbReference type="Pfam" id="PF21599">
    <property type="entry name" value="ZSWIM3_N"/>
    <property type="match status" value="1"/>
</dbReference>
<proteinExistence type="predicted"/>